<sequence>MNADGRGERDAPCSTVGRLLGRVHRAGGPGRRNLTVVERAEDSSQVAAV</sequence>
<dbReference type="Proteomes" id="UP001597182">
    <property type="component" value="Unassembled WGS sequence"/>
</dbReference>
<keyword evidence="2" id="KW-1185">Reference proteome</keyword>
<comment type="caution">
    <text evidence="1">The sequence shown here is derived from an EMBL/GenBank/DDBJ whole genome shotgun (WGS) entry which is preliminary data.</text>
</comment>
<dbReference type="RefSeq" id="WP_339123558.1">
    <property type="nucleotide sequence ID" value="NZ_BAABKS010000040.1"/>
</dbReference>
<evidence type="ECO:0000313" key="2">
    <source>
        <dbReference type="Proteomes" id="UP001597182"/>
    </source>
</evidence>
<organism evidence="1 2">
    <name type="scientific">Pseudonocardia benzenivorans</name>
    <dbReference type="NCBI Taxonomy" id="228005"/>
    <lineage>
        <taxon>Bacteria</taxon>
        <taxon>Bacillati</taxon>
        <taxon>Actinomycetota</taxon>
        <taxon>Actinomycetes</taxon>
        <taxon>Pseudonocardiales</taxon>
        <taxon>Pseudonocardiaceae</taxon>
        <taxon>Pseudonocardia</taxon>
    </lineage>
</organism>
<gene>
    <name evidence="1" type="ORF">ACFQ34_08200</name>
</gene>
<name>A0ABW3VDP2_9PSEU</name>
<accession>A0ABW3VDP2</accession>
<dbReference type="EMBL" id="JBHTMB010000054">
    <property type="protein sequence ID" value="MFD1233259.1"/>
    <property type="molecule type" value="Genomic_DNA"/>
</dbReference>
<proteinExistence type="predicted"/>
<evidence type="ECO:0000313" key="1">
    <source>
        <dbReference type="EMBL" id="MFD1233259.1"/>
    </source>
</evidence>
<reference evidence="2" key="1">
    <citation type="journal article" date="2019" name="Int. J. Syst. Evol. Microbiol.">
        <title>The Global Catalogue of Microorganisms (GCM) 10K type strain sequencing project: providing services to taxonomists for standard genome sequencing and annotation.</title>
        <authorList>
            <consortium name="The Broad Institute Genomics Platform"/>
            <consortium name="The Broad Institute Genome Sequencing Center for Infectious Disease"/>
            <person name="Wu L."/>
            <person name="Ma J."/>
        </authorList>
    </citation>
    <scope>NUCLEOTIDE SEQUENCE [LARGE SCALE GENOMIC DNA]</scope>
    <source>
        <strain evidence="2">CCUG 49018</strain>
    </source>
</reference>
<protein>
    <submittedName>
        <fullName evidence="1">Uncharacterized protein</fullName>
    </submittedName>
</protein>